<accession>A0A928UUD8</accession>
<gene>
    <name evidence="1" type="ORF">C4F49_04400</name>
</gene>
<dbReference type="PANTHER" id="PTHR36452">
    <property type="entry name" value="CHROMOSOME 12, WHOLE GENOME SHOTGUN SEQUENCE"/>
    <property type="match status" value="1"/>
</dbReference>
<proteinExistence type="predicted"/>
<dbReference type="PANTHER" id="PTHR36452:SF1">
    <property type="entry name" value="DUF2461 DOMAIN-CONTAINING PROTEIN"/>
    <property type="match status" value="1"/>
</dbReference>
<sequence length="220" mass="25829">MNIKRSTFDFLEQLTKNNNREWFQENKALYDDAHQNVKDFITAMIVELSKFDPQITTDIVASKCLFRIYRDVRFSKNKDPYKTWFSAGISLDGRKLAGPEYYFHIEPEKSFIACGYWRPEKLHLELIRQEIDYNSAAMKTALKKGGWQVEDLSSEDKLVRPPAGYDAENENIEQLKLKSFILYKKLEQKDLTSDKAMQNVIDACESMYPFKLFIHQALDQ</sequence>
<reference evidence="1" key="1">
    <citation type="submission" date="2018-02" db="EMBL/GenBank/DDBJ databases">
        <authorList>
            <person name="Vasarhelyi B.M."/>
            <person name="Deshmukh S."/>
            <person name="Balint B."/>
            <person name="Kukolya J."/>
        </authorList>
    </citation>
    <scope>NUCLEOTIDE SEQUENCE</scope>
    <source>
        <strain evidence="1">KB22</strain>
    </source>
</reference>
<dbReference type="InterPro" id="IPR012808">
    <property type="entry name" value="CHP02453"/>
</dbReference>
<dbReference type="EMBL" id="PRDK01000003">
    <property type="protein sequence ID" value="MBE8712912.1"/>
    <property type="molecule type" value="Genomic_DNA"/>
</dbReference>
<protein>
    <submittedName>
        <fullName evidence="1">TIGR02453 family protein</fullName>
    </submittedName>
</protein>
<dbReference type="Pfam" id="PF09365">
    <property type="entry name" value="DUF2461"/>
    <property type="match status" value="1"/>
</dbReference>
<evidence type="ECO:0000313" key="2">
    <source>
        <dbReference type="Proteomes" id="UP000616201"/>
    </source>
</evidence>
<dbReference type="InterPro" id="IPR015996">
    <property type="entry name" value="UCP028451"/>
</dbReference>
<dbReference type="AlphaFoldDB" id="A0A928UUD8"/>
<dbReference type="RefSeq" id="WP_196935812.1">
    <property type="nucleotide sequence ID" value="NZ_MU158698.1"/>
</dbReference>
<keyword evidence="2" id="KW-1185">Reference proteome</keyword>
<comment type="caution">
    <text evidence="1">The sequence shown here is derived from an EMBL/GenBank/DDBJ whole genome shotgun (WGS) entry which is preliminary data.</text>
</comment>
<dbReference type="PIRSF" id="PIRSF028451">
    <property type="entry name" value="UCP028451"/>
    <property type="match status" value="1"/>
</dbReference>
<name>A0A928UUD8_9SPHI</name>
<dbReference type="Proteomes" id="UP000616201">
    <property type="component" value="Unassembled WGS sequence"/>
</dbReference>
<dbReference type="NCBIfam" id="TIGR02453">
    <property type="entry name" value="TIGR02453 family protein"/>
    <property type="match status" value="1"/>
</dbReference>
<evidence type="ECO:0000313" key="1">
    <source>
        <dbReference type="EMBL" id="MBE8712912.1"/>
    </source>
</evidence>
<organism evidence="1 2">
    <name type="scientific">Sphingobacterium hungaricum</name>
    <dbReference type="NCBI Taxonomy" id="2082723"/>
    <lineage>
        <taxon>Bacteria</taxon>
        <taxon>Pseudomonadati</taxon>
        <taxon>Bacteroidota</taxon>
        <taxon>Sphingobacteriia</taxon>
        <taxon>Sphingobacteriales</taxon>
        <taxon>Sphingobacteriaceae</taxon>
        <taxon>Sphingobacterium</taxon>
    </lineage>
</organism>